<reference evidence="2" key="1">
    <citation type="journal article" date="2014" name="PLoS ONE">
        <title>Transcriptome-Based Identification of ABC Transporters in the Western Tarnished Plant Bug Lygus hesperus.</title>
        <authorList>
            <person name="Hull J.J."/>
            <person name="Chaney K."/>
            <person name="Geib S.M."/>
            <person name="Fabrick J.A."/>
            <person name="Brent C.S."/>
            <person name="Walsh D."/>
            <person name="Lavine L.C."/>
        </authorList>
    </citation>
    <scope>NUCLEOTIDE SEQUENCE</scope>
</reference>
<dbReference type="Pfam" id="PF14223">
    <property type="entry name" value="Retrotran_gag_2"/>
    <property type="match status" value="1"/>
</dbReference>
<evidence type="ECO:0000256" key="1">
    <source>
        <dbReference type="SAM" id="MobiDB-lite"/>
    </source>
</evidence>
<evidence type="ECO:0000313" key="2">
    <source>
        <dbReference type="EMBL" id="JAG43446.1"/>
    </source>
</evidence>
<protein>
    <submittedName>
        <fullName evidence="2">Copia protein</fullName>
    </submittedName>
</protein>
<organism evidence="2">
    <name type="scientific">Lygus hesperus</name>
    <name type="common">Western plant bug</name>
    <dbReference type="NCBI Taxonomy" id="30085"/>
    <lineage>
        <taxon>Eukaryota</taxon>
        <taxon>Metazoa</taxon>
        <taxon>Ecdysozoa</taxon>
        <taxon>Arthropoda</taxon>
        <taxon>Hexapoda</taxon>
        <taxon>Insecta</taxon>
        <taxon>Pterygota</taxon>
        <taxon>Neoptera</taxon>
        <taxon>Paraneoptera</taxon>
        <taxon>Hemiptera</taxon>
        <taxon>Heteroptera</taxon>
        <taxon>Panheteroptera</taxon>
        <taxon>Cimicomorpha</taxon>
        <taxon>Miridae</taxon>
        <taxon>Mirini</taxon>
        <taxon>Lygus</taxon>
    </lineage>
</organism>
<sequence length="165" mass="18392">EDYVNECLNIAQQLQCMGKEIDDEFLAVMILAGLPEDYEPLIMALEGSGQKITSDFIKTKLLQDNKYSESVSEPENAFFSGNKYKKKPPWCKICRVKGHYPNDKCKSAAKNSTGSQPQQTEKPKGKSQQGNTQKAMFTQNSVSRFGDATFYIDSGASSHMSGNRE</sequence>
<feature type="compositionally biased region" description="Polar residues" evidence="1">
    <location>
        <begin position="109"/>
        <end position="140"/>
    </location>
</feature>
<dbReference type="AlphaFoldDB" id="A0A0A9ZGX9"/>
<feature type="non-terminal residue" evidence="2">
    <location>
        <position position="165"/>
    </location>
</feature>
<proteinExistence type="predicted"/>
<dbReference type="EMBL" id="GBHO01000158">
    <property type="protein sequence ID" value="JAG43446.1"/>
    <property type="molecule type" value="Transcribed_RNA"/>
</dbReference>
<feature type="region of interest" description="Disordered" evidence="1">
    <location>
        <begin position="105"/>
        <end position="140"/>
    </location>
</feature>
<gene>
    <name evidence="2" type="primary">GIP_65</name>
    <name evidence="2" type="ORF">CM83_9426</name>
</gene>
<accession>A0A0A9ZGX9</accession>
<reference evidence="2" key="2">
    <citation type="submission" date="2014-07" db="EMBL/GenBank/DDBJ databases">
        <authorList>
            <person name="Hull J."/>
        </authorList>
    </citation>
    <scope>NUCLEOTIDE SEQUENCE</scope>
</reference>
<name>A0A0A9ZGX9_LYGHE</name>
<feature type="non-terminal residue" evidence="2">
    <location>
        <position position="1"/>
    </location>
</feature>